<accession>A0A125W8V5</accession>
<evidence type="ECO:0000256" key="7">
    <source>
        <dbReference type="SAM" id="Phobius"/>
    </source>
</evidence>
<gene>
    <name evidence="8" type="ORF">HMPREF9498_00548</name>
</gene>
<evidence type="ECO:0000256" key="2">
    <source>
        <dbReference type="ARBA" id="ARBA00022448"/>
    </source>
</evidence>
<feature type="transmembrane region" description="Helical" evidence="7">
    <location>
        <begin position="259"/>
        <end position="284"/>
    </location>
</feature>
<protein>
    <submittedName>
        <fullName evidence="8">Putative ATP synthase F0, A subunit</fullName>
    </submittedName>
</protein>
<keyword evidence="4 7" id="KW-0812">Transmembrane</keyword>
<dbReference type="GO" id="GO:0005886">
    <property type="term" value="C:plasma membrane"/>
    <property type="evidence" value="ECO:0007669"/>
    <property type="project" value="UniProtKB-SubCell"/>
</dbReference>
<keyword evidence="5 7" id="KW-1133">Transmembrane helix</keyword>
<evidence type="ECO:0000256" key="3">
    <source>
        <dbReference type="ARBA" id="ARBA00022475"/>
    </source>
</evidence>
<name>A0A125W8V5_ENTFL</name>
<comment type="caution">
    <text evidence="8">The sequence shown here is derived from an EMBL/GenBank/DDBJ whole genome shotgun (WGS) entry which is preliminary data.</text>
</comment>
<dbReference type="EMBL" id="AEBR01000015">
    <property type="protein sequence ID" value="EFM83755.1"/>
    <property type="molecule type" value="Genomic_DNA"/>
</dbReference>
<evidence type="ECO:0000256" key="4">
    <source>
        <dbReference type="ARBA" id="ARBA00022692"/>
    </source>
</evidence>
<dbReference type="Pfam" id="PF00375">
    <property type="entry name" value="SDF"/>
    <property type="match status" value="1"/>
</dbReference>
<feature type="transmembrane region" description="Helical" evidence="7">
    <location>
        <begin position="186"/>
        <end position="205"/>
    </location>
</feature>
<dbReference type="SUPFAM" id="SSF118215">
    <property type="entry name" value="Proton glutamate symport protein"/>
    <property type="match status" value="1"/>
</dbReference>
<evidence type="ECO:0000256" key="1">
    <source>
        <dbReference type="ARBA" id="ARBA00004651"/>
    </source>
</evidence>
<evidence type="ECO:0000313" key="8">
    <source>
        <dbReference type="EMBL" id="EFM83755.1"/>
    </source>
</evidence>
<evidence type="ECO:0000313" key="9">
    <source>
        <dbReference type="Proteomes" id="UP000004846"/>
    </source>
</evidence>
<feature type="transmembrane region" description="Helical" evidence="7">
    <location>
        <begin position="296"/>
        <end position="313"/>
    </location>
</feature>
<organism evidence="8 9">
    <name type="scientific">Enterococcus faecalis TX4248</name>
    <dbReference type="NCBI Taxonomy" id="749495"/>
    <lineage>
        <taxon>Bacteria</taxon>
        <taxon>Bacillati</taxon>
        <taxon>Bacillota</taxon>
        <taxon>Bacilli</taxon>
        <taxon>Lactobacillales</taxon>
        <taxon>Enterococcaceae</taxon>
        <taxon>Enterococcus</taxon>
    </lineage>
</organism>
<feature type="transmembrane region" description="Helical" evidence="7">
    <location>
        <begin position="119"/>
        <end position="142"/>
    </location>
</feature>
<feature type="transmembrane region" description="Helical" evidence="7">
    <location>
        <begin position="225"/>
        <end position="247"/>
    </location>
</feature>
<keyword evidence="2" id="KW-0813">Transport</keyword>
<dbReference type="PANTHER" id="PTHR42865:SF7">
    <property type="entry name" value="PROTON_GLUTAMATE-ASPARTATE SYMPORTER"/>
    <property type="match status" value="1"/>
</dbReference>
<dbReference type="InterPro" id="IPR036458">
    <property type="entry name" value="Na:dicarbo_symporter_sf"/>
</dbReference>
<feature type="transmembrane region" description="Helical" evidence="7">
    <location>
        <begin position="74"/>
        <end position="107"/>
    </location>
</feature>
<sequence>MGGNKVEKKKREVKGISFTKKMVISLVGGLIVGLGFLFLREHLIRSNQGAVWQTINQILFQDISDPEKGQSAIGLFYIIGQLFINGLQLVIVPMVFTSITLAICHITDTQKLGRISYKTIFGFLSMSLIALLTAGIVGYSVYLTGAFNVSLSETLAPVEVSTSGNPLMVIVNAVTKNIGSAFSDNGAILAVVVLAVITGLCINALGDKIRVFKKLIEEVNAMVTLFLTFVITKFAPIAVFMLLVRTFASYGIDYLKPALVYVVTTTATLLAFLMIGYPLFILFATKLNPIPFIKKIMKVVVFGFSTSSSAATLPLNTKTTVEELGVDSDVAAFVLPLGMTINMNGTAIMQVIAAIFVAGVAGYEVTPANIALIAILALMSSIGTPAAPGAGGIILFTILTGLNYNNEIAIATYSLILAINRPIEMLVTSLNVVGDSATAIYVAHSEDLLDEATYLTDVADLQNAEAE</sequence>
<feature type="transmembrane region" description="Helical" evidence="7">
    <location>
        <begin position="21"/>
        <end position="39"/>
    </location>
</feature>
<dbReference type="HOGENOM" id="CLU_019375_7_1_9"/>
<evidence type="ECO:0000256" key="6">
    <source>
        <dbReference type="ARBA" id="ARBA00023136"/>
    </source>
</evidence>
<feature type="transmembrane region" description="Helical" evidence="7">
    <location>
        <begin position="393"/>
        <end position="419"/>
    </location>
</feature>
<evidence type="ECO:0000256" key="5">
    <source>
        <dbReference type="ARBA" id="ARBA00022989"/>
    </source>
</evidence>
<feature type="transmembrane region" description="Helical" evidence="7">
    <location>
        <begin position="333"/>
        <end position="358"/>
    </location>
</feature>
<keyword evidence="3" id="KW-1003">Cell membrane</keyword>
<dbReference type="GO" id="GO:0015293">
    <property type="term" value="F:symporter activity"/>
    <property type="evidence" value="ECO:0007669"/>
    <property type="project" value="UniProtKB-KW"/>
</dbReference>
<keyword evidence="6 7" id="KW-0472">Membrane</keyword>
<dbReference type="PANTHER" id="PTHR42865">
    <property type="entry name" value="PROTON/GLUTAMATE-ASPARTATE SYMPORTER"/>
    <property type="match status" value="1"/>
</dbReference>
<proteinExistence type="predicted"/>
<dbReference type="Proteomes" id="UP000004846">
    <property type="component" value="Unassembled WGS sequence"/>
</dbReference>
<dbReference type="AlphaFoldDB" id="A0A125W8V5"/>
<dbReference type="InterPro" id="IPR001991">
    <property type="entry name" value="Na-dicarboxylate_symporter"/>
</dbReference>
<comment type="subcellular location">
    <subcellularLocation>
        <location evidence="1">Cell membrane</location>
        <topology evidence="1">Multi-pass membrane protein</topology>
    </subcellularLocation>
</comment>
<dbReference type="RefSeq" id="WP_002394017.1">
    <property type="nucleotide sequence ID" value="NZ_GL454421.1"/>
</dbReference>
<dbReference type="Gene3D" id="1.10.3860.10">
    <property type="entry name" value="Sodium:dicarboxylate symporter"/>
    <property type="match status" value="1"/>
</dbReference>
<reference evidence="8 9" key="1">
    <citation type="submission" date="2010-07" db="EMBL/GenBank/DDBJ databases">
        <authorList>
            <person name="Sid Ahmed O."/>
        </authorList>
    </citation>
    <scope>NUCLEOTIDE SEQUENCE [LARGE SCALE GENOMIC DNA]</scope>
    <source>
        <strain evidence="8 9">TX4248</strain>
    </source>
</reference>
<dbReference type="PRINTS" id="PR00173">
    <property type="entry name" value="EDTRNSPORT"/>
</dbReference>